<evidence type="ECO:0000313" key="2">
    <source>
        <dbReference type="EMBL" id="MBW0553264.1"/>
    </source>
</evidence>
<evidence type="ECO:0000256" key="1">
    <source>
        <dbReference type="SAM" id="MobiDB-lite"/>
    </source>
</evidence>
<organism evidence="2 3">
    <name type="scientific">Austropuccinia psidii MF-1</name>
    <dbReference type="NCBI Taxonomy" id="1389203"/>
    <lineage>
        <taxon>Eukaryota</taxon>
        <taxon>Fungi</taxon>
        <taxon>Dikarya</taxon>
        <taxon>Basidiomycota</taxon>
        <taxon>Pucciniomycotina</taxon>
        <taxon>Pucciniomycetes</taxon>
        <taxon>Pucciniales</taxon>
        <taxon>Sphaerophragmiaceae</taxon>
        <taxon>Austropuccinia</taxon>
    </lineage>
</organism>
<accession>A0A9Q3P9F3</accession>
<feature type="region of interest" description="Disordered" evidence="1">
    <location>
        <begin position="63"/>
        <end position="85"/>
    </location>
</feature>
<dbReference type="EMBL" id="AVOT02059613">
    <property type="protein sequence ID" value="MBW0553264.1"/>
    <property type="molecule type" value="Genomic_DNA"/>
</dbReference>
<protein>
    <submittedName>
        <fullName evidence="2">Uncharacterized protein</fullName>
    </submittedName>
</protein>
<dbReference type="OrthoDB" id="2517660at2759"/>
<feature type="compositionally biased region" description="Basic and acidic residues" evidence="1">
    <location>
        <begin position="63"/>
        <end position="72"/>
    </location>
</feature>
<dbReference type="Proteomes" id="UP000765509">
    <property type="component" value="Unassembled WGS sequence"/>
</dbReference>
<dbReference type="AlphaFoldDB" id="A0A9Q3P9F3"/>
<evidence type="ECO:0000313" key="3">
    <source>
        <dbReference type="Proteomes" id="UP000765509"/>
    </source>
</evidence>
<keyword evidence="3" id="KW-1185">Reference proteome</keyword>
<gene>
    <name evidence="2" type="ORF">O181_092979</name>
</gene>
<comment type="caution">
    <text evidence="2">The sequence shown here is derived from an EMBL/GenBank/DDBJ whole genome shotgun (WGS) entry which is preliminary data.</text>
</comment>
<reference evidence="2" key="1">
    <citation type="submission" date="2021-03" db="EMBL/GenBank/DDBJ databases">
        <title>Draft genome sequence of rust myrtle Austropuccinia psidii MF-1, a brazilian biotype.</title>
        <authorList>
            <person name="Quecine M.C."/>
            <person name="Pachon D.M.R."/>
            <person name="Bonatelli M.L."/>
            <person name="Correr F.H."/>
            <person name="Franceschini L.M."/>
            <person name="Leite T.F."/>
            <person name="Margarido G.R.A."/>
            <person name="Almeida C.A."/>
            <person name="Ferrarezi J.A."/>
            <person name="Labate C.A."/>
        </authorList>
    </citation>
    <scope>NUCLEOTIDE SEQUENCE</scope>
    <source>
        <strain evidence="2">MF-1</strain>
    </source>
</reference>
<sequence>MEDIITRTRVGKTWTKNPIESKMFPKSFRDEERPEKPVLKCHKCGSILHLANTCTKKTEINEVQHTEGKQESDQDSAVSEEKPVEDDSIENITAFFDVKEVHTHLSKYSEDCYNLINIQDAGMCKTQPARGKGYTSGDSFITSVLINYVEDKVHSETGSFLTCIGKDYLQITLPEGKNHLLPIEGVQFSSTSNNMYPLGIVDTSIVFPKRAGSVRMKTEIVVMDNCISQHIIIENDFLNIYGIDINNYKDRSFTIGENERQKFAFSNRPKQISIVSSNKDTYKEELVTDQLVEAQINPSLSPKMRKELINVLYTYKNAFASDNEPLGAIKGHKVDINVNIDSVNL</sequence>
<name>A0A9Q3P9F3_9BASI</name>
<proteinExistence type="predicted"/>